<proteinExistence type="inferred from homology"/>
<dbReference type="AlphaFoldDB" id="A0AAV6GUV1"/>
<dbReference type="PRINTS" id="PR00401">
    <property type="entry name" value="SH2DOMAIN"/>
</dbReference>
<dbReference type="InterPro" id="IPR033929">
    <property type="entry name" value="Tensin_PTB"/>
</dbReference>
<organism evidence="7 8">
    <name type="scientific">Alosa alosa</name>
    <name type="common">allis shad</name>
    <dbReference type="NCBI Taxonomy" id="278164"/>
    <lineage>
        <taxon>Eukaryota</taxon>
        <taxon>Metazoa</taxon>
        <taxon>Chordata</taxon>
        <taxon>Craniata</taxon>
        <taxon>Vertebrata</taxon>
        <taxon>Euteleostomi</taxon>
        <taxon>Actinopterygii</taxon>
        <taxon>Neopterygii</taxon>
        <taxon>Teleostei</taxon>
        <taxon>Clupei</taxon>
        <taxon>Clupeiformes</taxon>
        <taxon>Clupeoidei</taxon>
        <taxon>Clupeidae</taxon>
        <taxon>Alosa</taxon>
    </lineage>
</organism>
<dbReference type="PROSITE" id="PS50001">
    <property type="entry name" value="SH2"/>
    <property type="match status" value="1"/>
</dbReference>
<evidence type="ECO:0000256" key="5">
    <source>
        <dbReference type="SAM" id="MobiDB-lite"/>
    </source>
</evidence>
<evidence type="ECO:0000256" key="3">
    <source>
        <dbReference type="ARBA" id="ARBA00022999"/>
    </source>
</evidence>
<evidence type="ECO:0000313" key="7">
    <source>
        <dbReference type="EMBL" id="KAG5278715.1"/>
    </source>
</evidence>
<dbReference type="Pfam" id="PF00017">
    <property type="entry name" value="SH2"/>
    <property type="match status" value="1"/>
</dbReference>
<feature type="region of interest" description="Disordered" evidence="5">
    <location>
        <begin position="103"/>
        <end position="128"/>
    </location>
</feature>
<feature type="region of interest" description="Disordered" evidence="5">
    <location>
        <begin position="330"/>
        <end position="377"/>
    </location>
</feature>
<evidence type="ECO:0000256" key="2">
    <source>
        <dbReference type="ARBA" id="ARBA00007881"/>
    </source>
</evidence>
<evidence type="ECO:0000313" key="8">
    <source>
        <dbReference type="Proteomes" id="UP000823561"/>
    </source>
</evidence>
<dbReference type="InterPro" id="IPR000980">
    <property type="entry name" value="SH2"/>
</dbReference>
<dbReference type="SUPFAM" id="SSF50729">
    <property type="entry name" value="PH domain-like"/>
    <property type="match status" value="1"/>
</dbReference>
<dbReference type="InterPro" id="IPR051484">
    <property type="entry name" value="Tensin_PTEN_phosphatase"/>
</dbReference>
<dbReference type="GO" id="GO:0005925">
    <property type="term" value="C:focal adhesion"/>
    <property type="evidence" value="ECO:0007669"/>
    <property type="project" value="UniProtKB-SubCell"/>
</dbReference>
<comment type="caution">
    <text evidence="7">The sequence shown here is derived from an EMBL/GenBank/DDBJ whole genome shotgun (WGS) entry which is preliminary data.</text>
</comment>
<accession>A0AAV6GUV1</accession>
<keyword evidence="3 4" id="KW-0727">SH2 domain</keyword>
<dbReference type="PANTHER" id="PTHR45734">
    <property type="entry name" value="TENSIN"/>
    <property type="match status" value="1"/>
</dbReference>
<feature type="region of interest" description="Disordered" evidence="5">
    <location>
        <begin position="214"/>
        <end position="233"/>
    </location>
</feature>
<comment type="subcellular location">
    <subcellularLocation>
        <location evidence="1">Cell junction</location>
        <location evidence="1">Focal adhesion</location>
    </subcellularLocation>
</comment>
<feature type="compositionally biased region" description="Polar residues" evidence="5">
    <location>
        <begin position="351"/>
        <end position="366"/>
    </location>
</feature>
<feature type="domain" description="SH2" evidence="6">
    <location>
        <begin position="389"/>
        <end position="497"/>
    </location>
</feature>
<gene>
    <name evidence="7" type="ORF">AALO_G00101960</name>
</gene>
<dbReference type="PANTHER" id="PTHR45734:SF6">
    <property type="entry name" value="TENSIN-4"/>
    <property type="match status" value="1"/>
</dbReference>
<comment type="similarity">
    <text evidence="2">Belongs to the PTEN phosphatase protein family.</text>
</comment>
<dbReference type="Gene3D" id="3.30.505.10">
    <property type="entry name" value="SH2 domain"/>
    <property type="match status" value="1"/>
</dbReference>
<dbReference type="InterPro" id="IPR011993">
    <property type="entry name" value="PH-like_dom_sf"/>
</dbReference>
<dbReference type="SMART" id="SM00252">
    <property type="entry name" value="SH2"/>
    <property type="match status" value="1"/>
</dbReference>
<keyword evidence="8" id="KW-1185">Reference proteome</keyword>
<dbReference type="InterPro" id="IPR013625">
    <property type="entry name" value="PTB"/>
</dbReference>
<dbReference type="SMART" id="SM00462">
    <property type="entry name" value="PTB"/>
    <property type="match status" value="1"/>
</dbReference>
<reference evidence="7" key="1">
    <citation type="submission" date="2020-10" db="EMBL/GenBank/DDBJ databases">
        <title>Chromosome-scale genome assembly of the Allis shad, Alosa alosa.</title>
        <authorList>
            <person name="Margot Z."/>
            <person name="Christophe K."/>
            <person name="Cabau C."/>
            <person name="Louis A."/>
            <person name="Berthelot C."/>
            <person name="Parey E."/>
            <person name="Roest Crollius H."/>
            <person name="Montfort J."/>
            <person name="Robinson-Rechavi M."/>
            <person name="Bucao C."/>
            <person name="Bouchez O."/>
            <person name="Gislard M."/>
            <person name="Lluch J."/>
            <person name="Milhes M."/>
            <person name="Lampietro C."/>
            <person name="Lopez Roques C."/>
            <person name="Donnadieu C."/>
            <person name="Braasch I."/>
            <person name="Desvignes T."/>
            <person name="Postlethwait J."/>
            <person name="Bobe J."/>
            <person name="Guiguen Y."/>
        </authorList>
    </citation>
    <scope>NUCLEOTIDE SEQUENCE</scope>
    <source>
        <strain evidence="7">M-15738</strain>
        <tissue evidence="7">Blood</tissue>
    </source>
</reference>
<dbReference type="Proteomes" id="UP000823561">
    <property type="component" value="Chromosome 7"/>
</dbReference>
<evidence type="ECO:0000259" key="6">
    <source>
        <dbReference type="PROSITE" id="PS50001"/>
    </source>
</evidence>
<dbReference type="CDD" id="cd01213">
    <property type="entry name" value="PTB_tensin"/>
    <property type="match status" value="1"/>
</dbReference>
<evidence type="ECO:0000256" key="1">
    <source>
        <dbReference type="ARBA" id="ARBA00004246"/>
    </source>
</evidence>
<dbReference type="Pfam" id="PF08416">
    <property type="entry name" value="PTB"/>
    <property type="match status" value="1"/>
</dbReference>
<dbReference type="EMBL" id="JADWDJ010000007">
    <property type="protein sequence ID" value="KAG5278715.1"/>
    <property type="molecule type" value="Genomic_DNA"/>
</dbReference>
<evidence type="ECO:0000256" key="4">
    <source>
        <dbReference type="PROSITE-ProRule" id="PRU00191"/>
    </source>
</evidence>
<dbReference type="InterPro" id="IPR036860">
    <property type="entry name" value="SH2_dom_sf"/>
</dbReference>
<dbReference type="SUPFAM" id="SSF55550">
    <property type="entry name" value="SH2 domain"/>
    <property type="match status" value="1"/>
</dbReference>
<sequence length="653" mass="70872">MRARVGLIHKKRVQPQLDSSVSGIQPDQAHRENLQEENKIHIRLPVLNRVMPMATDMSQFLPNHTLKATQSLSLDQAEEDLDVSLDNLNQMILELDPTFEPLPISRHSPGRNKHTVSSPEDSPEEEDMGPCMLVSRGCSSTVEVDYATSTSSRARVSPCTPTVSVGATRIVAIPQLAGSVSPHGSVIFSDSPSSNPSSRPPLPCGIMGGGMMGGVQRRRPQPPSQQTEVAGSPGNLSLFRNSLRGSANSLLSTSPGSDTSYIMGSCQSLLSDDTDSSPEGLTPSLCGSLGDVSRSHRPYGSRQLHGVPLSPYLNSSPSGSLTDIPVVLINGAPQSGTPEGHIRDHHHGLSVRSTSRSPSPQETPTSMDRRPFQGSQPNMKFVMDTSQYWFRPQITREEADAILRVQDPGSFVVRDSTSYRGCFDLAMKIHPAATDPVSLCKPDDSTDQIKHFLIESSAKGVRVRGSSHEPYFGSLSALVYQHTISPYALPCRLVIHSQGVKRDEEGSPTTSPSEEPSKTACNFLYLCAVPTETLTGPCAVQKAVSMVFKKEAAATPTVVNLKVSPKGVTLTDIQRKLFFRRHFPVHLLSYGGEDPEERRWQKSCKSVRMFGIVAKGVEAGAENMCHVFAEYDPLQPCGLSLQLIHNIITSSHA</sequence>
<dbReference type="Gene3D" id="2.30.29.30">
    <property type="entry name" value="Pleckstrin-homology domain (PH domain)/Phosphotyrosine-binding domain (PTB)"/>
    <property type="match status" value="1"/>
</dbReference>
<name>A0AAV6GUV1_9TELE</name>
<dbReference type="InterPro" id="IPR006020">
    <property type="entry name" value="PTB/PI_dom"/>
</dbReference>
<protein>
    <recommendedName>
        <fullName evidence="6">SH2 domain-containing protein</fullName>
    </recommendedName>
</protein>